<reference evidence="3" key="1">
    <citation type="submission" date="2017-08" db="EMBL/GenBank/DDBJ databases">
        <authorList>
            <person name="Varghese N."/>
            <person name="Submissions S."/>
        </authorList>
    </citation>
    <scope>NUCLEOTIDE SEQUENCE [LARGE SCALE GENOMIC DNA]</scope>
    <source>
        <strain evidence="3">USBA17B2</strain>
    </source>
</reference>
<feature type="compositionally biased region" description="Low complexity" evidence="1">
    <location>
        <begin position="38"/>
        <end position="47"/>
    </location>
</feature>
<dbReference type="Gene3D" id="3.30.300.20">
    <property type="match status" value="1"/>
</dbReference>
<feature type="region of interest" description="Disordered" evidence="1">
    <location>
        <begin position="1"/>
        <end position="47"/>
    </location>
</feature>
<keyword evidence="3" id="KW-1185">Reference proteome</keyword>
<feature type="compositionally biased region" description="Basic and acidic residues" evidence="1">
    <location>
        <begin position="21"/>
        <end position="37"/>
    </location>
</feature>
<dbReference type="InterPro" id="IPR052924">
    <property type="entry name" value="OsmC/Ohr_hydroprdx_reductase"/>
</dbReference>
<dbReference type="InterPro" id="IPR036102">
    <property type="entry name" value="OsmC/Ohrsf"/>
</dbReference>
<name>A0A285VVV8_9MICO</name>
<evidence type="ECO:0000313" key="2">
    <source>
        <dbReference type="EMBL" id="SOC57728.1"/>
    </source>
</evidence>
<evidence type="ECO:0000256" key="1">
    <source>
        <dbReference type="SAM" id="MobiDB-lite"/>
    </source>
</evidence>
<dbReference type="InterPro" id="IPR003718">
    <property type="entry name" value="OsmC/Ohr_fam"/>
</dbReference>
<feature type="compositionally biased region" description="Basic and acidic residues" evidence="1">
    <location>
        <begin position="1"/>
        <end position="11"/>
    </location>
</feature>
<dbReference type="PANTHER" id="PTHR35368">
    <property type="entry name" value="HYDROPEROXIDE REDUCTASE"/>
    <property type="match status" value="1"/>
</dbReference>
<sequence>MSDGIPDRAGDPADAAARATALRERQRPLKTAYKEDPSSALTTSTATASVDQRALTATIPTVSGEVVAGLHPATGGDGTQACSGDIILQALVACAGVTLASVATAMSVELRSATVTATGTWDARGTLGVDRDAPVGLTAIELLFDLDTDAEEEKVERLLALTERYCVIARTLADPPEVVVRRA</sequence>
<dbReference type="EMBL" id="OBQK01000015">
    <property type="protein sequence ID" value="SOC57728.1"/>
    <property type="molecule type" value="Genomic_DNA"/>
</dbReference>
<dbReference type="InterPro" id="IPR015946">
    <property type="entry name" value="KH_dom-like_a/b"/>
</dbReference>
<dbReference type="SUPFAM" id="SSF82784">
    <property type="entry name" value="OsmC-like"/>
    <property type="match status" value="1"/>
</dbReference>
<dbReference type="PANTHER" id="PTHR35368:SF1">
    <property type="entry name" value="HYDROPEROXIDE REDUCTASE"/>
    <property type="match status" value="1"/>
</dbReference>
<proteinExistence type="predicted"/>
<dbReference type="RefSeq" id="WP_244903881.1">
    <property type="nucleotide sequence ID" value="NZ_OBQK01000015.1"/>
</dbReference>
<gene>
    <name evidence="2" type="ORF">SAMN05421879_11539</name>
</gene>
<accession>A0A285VVV8</accession>
<dbReference type="AlphaFoldDB" id="A0A285VVV8"/>
<protein>
    <submittedName>
        <fullName evidence="2">Uncharacterized OsmC-related protein</fullName>
    </submittedName>
</protein>
<evidence type="ECO:0000313" key="3">
    <source>
        <dbReference type="Proteomes" id="UP000219688"/>
    </source>
</evidence>
<dbReference type="Pfam" id="PF02566">
    <property type="entry name" value="OsmC"/>
    <property type="match status" value="1"/>
</dbReference>
<organism evidence="2 3">
    <name type="scientific">Ornithinimicrobium cerasi</name>
    <dbReference type="NCBI Taxonomy" id="2248773"/>
    <lineage>
        <taxon>Bacteria</taxon>
        <taxon>Bacillati</taxon>
        <taxon>Actinomycetota</taxon>
        <taxon>Actinomycetes</taxon>
        <taxon>Micrococcales</taxon>
        <taxon>Ornithinimicrobiaceae</taxon>
        <taxon>Ornithinimicrobium</taxon>
    </lineage>
</organism>
<dbReference type="Proteomes" id="UP000219688">
    <property type="component" value="Unassembled WGS sequence"/>
</dbReference>